<feature type="non-terminal residue" evidence="2">
    <location>
        <position position="51"/>
    </location>
</feature>
<sequence>MSAEADNPGAAGSGADDAADGADDAGGVAGVVLHGNVLLDSVVARERVIRH</sequence>
<reference evidence="2 3" key="1">
    <citation type="submission" date="2020-05" db="EMBL/GenBank/DDBJ databases">
        <title>Nakamurella sp. DB0629 isolated from air conditioner.</title>
        <authorList>
            <person name="Kim D.H."/>
            <person name="Kim D.-U."/>
        </authorList>
    </citation>
    <scope>NUCLEOTIDE SEQUENCE [LARGE SCALE GENOMIC DNA]</scope>
    <source>
        <strain evidence="2 3">DB0629</strain>
    </source>
</reference>
<evidence type="ECO:0000313" key="3">
    <source>
        <dbReference type="Proteomes" id="UP000562984"/>
    </source>
</evidence>
<name>A0A849ACX0_9ACTN</name>
<evidence type="ECO:0000313" key="2">
    <source>
        <dbReference type="EMBL" id="NNG37583.1"/>
    </source>
</evidence>
<gene>
    <name evidence="2" type="ORF">HKD39_18135</name>
</gene>
<dbReference type="AlphaFoldDB" id="A0A849ACX0"/>
<comment type="caution">
    <text evidence="2">The sequence shown here is derived from an EMBL/GenBank/DDBJ whole genome shotgun (WGS) entry which is preliminary data.</text>
</comment>
<organism evidence="2 3">
    <name type="scientific">Nakamurella aerolata</name>
    <dbReference type="NCBI Taxonomy" id="1656892"/>
    <lineage>
        <taxon>Bacteria</taxon>
        <taxon>Bacillati</taxon>
        <taxon>Actinomycetota</taxon>
        <taxon>Actinomycetes</taxon>
        <taxon>Nakamurellales</taxon>
        <taxon>Nakamurellaceae</taxon>
        <taxon>Nakamurella</taxon>
    </lineage>
</organism>
<proteinExistence type="predicted"/>
<keyword evidence="3" id="KW-1185">Reference proteome</keyword>
<dbReference type="EMBL" id="JABEND010000015">
    <property type="protein sequence ID" value="NNG37583.1"/>
    <property type="molecule type" value="Genomic_DNA"/>
</dbReference>
<dbReference type="Proteomes" id="UP000562984">
    <property type="component" value="Unassembled WGS sequence"/>
</dbReference>
<protein>
    <submittedName>
        <fullName evidence="2">Uncharacterized protein</fullName>
    </submittedName>
</protein>
<evidence type="ECO:0000256" key="1">
    <source>
        <dbReference type="SAM" id="MobiDB-lite"/>
    </source>
</evidence>
<accession>A0A849ACX0</accession>
<feature type="region of interest" description="Disordered" evidence="1">
    <location>
        <begin position="1"/>
        <end position="25"/>
    </location>
</feature>